<organism evidence="1 2">
    <name type="scientific">Mycobacteroides abscessus subsp. abscessus</name>
    <dbReference type="NCBI Taxonomy" id="1185650"/>
    <lineage>
        <taxon>Bacteria</taxon>
        <taxon>Bacillati</taxon>
        <taxon>Actinomycetota</taxon>
        <taxon>Actinomycetes</taxon>
        <taxon>Mycobacteriales</taxon>
        <taxon>Mycobacteriaceae</taxon>
        <taxon>Mycobacteroides</taxon>
        <taxon>Mycobacteroides abscessus</taxon>
    </lineage>
</organism>
<protein>
    <submittedName>
        <fullName evidence="1">Uncharacterized protein</fullName>
    </submittedName>
</protein>
<evidence type="ECO:0000313" key="2">
    <source>
        <dbReference type="Proteomes" id="UP000184831"/>
    </source>
</evidence>
<reference evidence="1 2" key="1">
    <citation type="submission" date="2016-11" db="EMBL/GenBank/DDBJ databases">
        <authorList>
            <consortium name="Pathogen Informatics"/>
        </authorList>
    </citation>
    <scope>NUCLEOTIDE SEQUENCE [LARGE SCALE GENOMIC DNA]</scope>
    <source>
        <strain evidence="1 2">696</strain>
    </source>
</reference>
<name>A0AB74FDS8_9MYCO</name>
<accession>A0AB74FDS8</accession>
<sequence length="67" mass="8054">MRPDERMNQLQRRVVNHALADRMLKVSRGEPISVMRGWAKDGKTFHFLEPDLSGVDWHHEMQRLWWA</sequence>
<evidence type="ECO:0000313" key="1">
    <source>
        <dbReference type="EMBL" id="SIM97837.1"/>
    </source>
</evidence>
<dbReference type="Proteomes" id="UP000184831">
    <property type="component" value="Unassembled WGS sequence"/>
</dbReference>
<dbReference type="AlphaFoldDB" id="A0AB74FDS8"/>
<comment type="caution">
    <text evidence="1">The sequence shown here is derived from an EMBL/GenBank/DDBJ whole genome shotgun (WGS) entry which is preliminary data.</text>
</comment>
<dbReference type="EMBL" id="FSQE01000004">
    <property type="protein sequence ID" value="SIM97837.1"/>
    <property type="molecule type" value="Genomic_DNA"/>
</dbReference>
<gene>
    <name evidence="1" type="ORF">SAMEA2152244_02859</name>
</gene>
<proteinExistence type="predicted"/>